<accession>A0ABS5SCR9</accession>
<dbReference type="PROSITE" id="PS51257">
    <property type="entry name" value="PROKAR_LIPOPROTEIN"/>
    <property type="match status" value="1"/>
</dbReference>
<dbReference type="Pfam" id="PF14052">
    <property type="entry name" value="Caps_assemb_Wzi"/>
    <property type="match status" value="1"/>
</dbReference>
<dbReference type="Proteomes" id="UP000756860">
    <property type="component" value="Unassembled WGS sequence"/>
</dbReference>
<sequence length="540" mass="60635">MVKIRQALAIIPIAAILAACVVTDCEALSSANISLDSPIYPYLEKLAGMGLIHSDVRGIKPYSKAEAARLLLEAEGNVKDRGDAPVFAVDLIERGRELLRREVTLKQEPAKESPRFDFNPASSVLIRYVHLDGKPRSYERQVHDPGNDGVFGIGQGLRPANPYPTPVQLHGTEGTPLFENNDGIVYRRGNNGEVRWAAEGYVLDKMAALLEPSLLVTGSDTTLRLNRGYLKVGGKSLELEVGRDENWLGLGYRGAITLTNNARNLDFVKLSSPEPFRVDWLSWLGDMKYAFIFSRLDRTYVDGQERQPWFYALKLSMKPTANLEIGLNLGRMQGGPGTDNSLDAWVKGLVGGTTSDNSKANAGFEARYRLPWLRNTELYGELSGCDVATFWPIVESYLAGIHIPMLTADGRNEFRFEYFRGNNILYWSDKFPEGFLYHNMTFGHSQGGAVDDYFFRYAHWFDGRNNLALEYFFTERGSFGLLPGQAVERKNAGRVFWTVPVYGDVDAQMMYGVEHITNVDLVGGQNRTNQLAKFELRYRY</sequence>
<evidence type="ECO:0000313" key="3">
    <source>
        <dbReference type="Proteomes" id="UP000756860"/>
    </source>
</evidence>
<dbReference type="InterPro" id="IPR026950">
    <property type="entry name" value="Caps_assemb_Wzi"/>
</dbReference>
<evidence type="ECO:0000313" key="2">
    <source>
        <dbReference type="EMBL" id="MBT0653164.1"/>
    </source>
</evidence>
<keyword evidence="1" id="KW-0732">Signal</keyword>
<reference evidence="2 3" key="1">
    <citation type="submission" date="2021-05" db="EMBL/GenBank/DDBJ databases">
        <title>The draft genome of Geobacter luticola JCM 17780.</title>
        <authorList>
            <person name="Xu Z."/>
            <person name="Masuda Y."/>
            <person name="Itoh H."/>
            <person name="Senoo K."/>
        </authorList>
    </citation>
    <scope>NUCLEOTIDE SEQUENCE [LARGE SCALE GENOMIC DNA]</scope>
    <source>
        <strain evidence="2 3">JCM 17780</strain>
    </source>
</reference>
<feature type="chain" id="PRO_5047251894" evidence="1">
    <location>
        <begin position="25"/>
        <end position="540"/>
    </location>
</feature>
<dbReference type="Gene3D" id="2.40.160.130">
    <property type="entry name" value="Capsule assembly protein Wzi"/>
    <property type="match status" value="1"/>
</dbReference>
<organism evidence="2 3">
    <name type="scientific">Geomobilimonas luticola</name>
    <dbReference type="NCBI Taxonomy" id="1114878"/>
    <lineage>
        <taxon>Bacteria</taxon>
        <taxon>Pseudomonadati</taxon>
        <taxon>Thermodesulfobacteriota</taxon>
        <taxon>Desulfuromonadia</taxon>
        <taxon>Geobacterales</taxon>
        <taxon>Geobacteraceae</taxon>
        <taxon>Geomobilimonas</taxon>
    </lineage>
</organism>
<protein>
    <submittedName>
        <fullName evidence="2">Capsule assembly Wzi family protein</fullName>
    </submittedName>
</protein>
<keyword evidence="3" id="KW-1185">Reference proteome</keyword>
<dbReference type="RefSeq" id="WP_214175144.1">
    <property type="nucleotide sequence ID" value="NZ_JAHCVK010000002.1"/>
</dbReference>
<proteinExistence type="predicted"/>
<evidence type="ECO:0000256" key="1">
    <source>
        <dbReference type="SAM" id="SignalP"/>
    </source>
</evidence>
<name>A0ABS5SCR9_9BACT</name>
<comment type="caution">
    <text evidence="2">The sequence shown here is derived from an EMBL/GenBank/DDBJ whole genome shotgun (WGS) entry which is preliminary data.</text>
</comment>
<gene>
    <name evidence="2" type="ORF">KI810_08865</name>
</gene>
<feature type="signal peptide" evidence="1">
    <location>
        <begin position="1"/>
        <end position="24"/>
    </location>
</feature>
<dbReference type="InterPro" id="IPR038636">
    <property type="entry name" value="Wzi_sf"/>
</dbReference>
<dbReference type="EMBL" id="JAHCVK010000002">
    <property type="protein sequence ID" value="MBT0653164.1"/>
    <property type="molecule type" value="Genomic_DNA"/>
</dbReference>